<name>U2Z4U6_9RHOB</name>
<keyword evidence="1 2" id="KW-0238">DNA-binding</keyword>
<dbReference type="CDD" id="cd00383">
    <property type="entry name" value="trans_reg_C"/>
    <property type="match status" value="1"/>
</dbReference>
<proteinExistence type="predicted"/>
<dbReference type="RefSeq" id="WP_021694526.1">
    <property type="nucleotide sequence ID" value="NZ_BATB01000037.1"/>
</dbReference>
<dbReference type="GO" id="GO:0000160">
    <property type="term" value="P:phosphorelay signal transduction system"/>
    <property type="evidence" value="ECO:0007669"/>
    <property type="project" value="InterPro"/>
</dbReference>
<feature type="domain" description="OmpR/PhoB-type" evidence="3">
    <location>
        <begin position="4"/>
        <end position="101"/>
    </location>
</feature>
<dbReference type="Gene3D" id="1.25.40.10">
    <property type="entry name" value="Tetratricopeptide repeat domain"/>
    <property type="match status" value="1"/>
</dbReference>
<dbReference type="SUPFAM" id="SSF48452">
    <property type="entry name" value="TPR-like"/>
    <property type="match status" value="1"/>
</dbReference>
<evidence type="ECO:0000313" key="5">
    <source>
        <dbReference type="Proteomes" id="UP000016566"/>
    </source>
</evidence>
<dbReference type="Pfam" id="PF14559">
    <property type="entry name" value="TPR_19"/>
    <property type="match status" value="1"/>
</dbReference>
<dbReference type="STRING" id="1337093.MBELCI_2477"/>
<keyword evidence="5" id="KW-1185">Reference proteome</keyword>
<dbReference type="InterPro" id="IPR001867">
    <property type="entry name" value="OmpR/PhoB-type_DNA-bd"/>
</dbReference>
<dbReference type="OrthoDB" id="54411at2"/>
<evidence type="ECO:0000313" key="4">
    <source>
        <dbReference type="EMBL" id="GAD56425.1"/>
    </source>
</evidence>
<dbReference type="Proteomes" id="UP000016566">
    <property type="component" value="Unassembled WGS sequence"/>
</dbReference>
<dbReference type="eggNOG" id="COG3710">
    <property type="taxonomic scope" value="Bacteria"/>
</dbReference>
<evidence type="ECO:0000259" key="3">
    <source>
        <dbReference type="PROSITE" id="PS51755"/>
    </source>
</evidence>
<dbReference type="eggNOG" id="COG0457">
    <property type="taxonomic scope" value="Bacteria"/>
</dbReference>
<comment type="caution">
    <text evidence="4">The sequence shown here is derived from an EMBL/GenBank/DDBJ whole genome shotgun (WGS) entry which is preliminary data.</text>
</comment>
<evidence type="ECO:0000256" key="2">
    <source>
        <dbReference type="PROSITE-ProRule" id="PRU01091"/>
    </source>
</evidence>
<protein>
    <submittedName>
        <fullName evidence="4">Adenylate cyclase</fullName>
    </submittedName>
</protein>
<dbReference type="AlphaFoldDB" id="U2Z4U6"/>
<sequence length="407" mass="44798">MEAPETILVGGFVLNRARGRLEDRTGAECALRPKSYRVLELLFIRRGQLVSKDDLIREAWPDVIVSDDSLAHCISDIRRALGPRGAELLRTVPRRGYMLVEDDVSLKTPDRRWRSAWVGGLALTAAAASLALWWEREPDLSNPVPEAANSAMLLADELLDARDWQRREDNARARTLLTTMVRDDPEDAQAWASLGLTYWLEVQHISWGGGRREIAQAAEMVERAVSLGGGARAHRLLAEMRLLAPFPEMRSPLDAMSHARAAVTINPEDPDNLAVLAHVMALTGRDAEAVQTIEQALRRNPSPPDWYRHVAGMSYLIGGNPARAAETFGSLHGAGTFTGTRWWPGWLFAASLAQSGRMEEAKAVIDAASGRRPERSIAAVAQSLDGWADRASLDRFLDGLRRAGLPG</sequence>
<dbReference type="InterPro" id="IPR016032">
    <property type="entry name" value="Sig_transdc_resp-reg_C-effctor"/>
</dbReference>
<dbReference type="SUPFAM" id="SSF46894">
    <property type="entry name" value="C-terminal effector domain of the bipartite response regulators"/>
    <property type="match status" value="1"/>
</dbReference>
<dbReference type="Pfam" id="PF13432">
    <property type="entry name" value="TPR_16"/>
    <property type="match status" value="1"/>
</dbReference>
<dbReference type="Gene3D" id="1.10.10.10">
    <property type="entry name" value="Winged helix-like DNA-binding domain superfamily/Winged helix DNA-binding domain"/>
    <property type="match status" value="1"/>
</dbReference>
<dbReference type="InterPro" id="IPR011990">
    <property type="entry name" value="TPR-like_helical_dom_sf"/>
</dbReference>
<reference evidence="4" key="1">
    <citation type="journal article" date="2013" name="Genome Announc.">
        <title>Draft Genome Sequence of Loktanella cinnabarina LL-001T, Isolated from Deep-Sea Floor Sediment.</title>
        <authorList>
            <person name="Nishi S."/>
            <person name="Tsubouchi T."/>
            <person name="Takaki Y."/>
            <person name="Koyanagi R."/>
            <person name="Satoh N."/>
            <person name="Maruyama T."/>
            <person name="Hatada Y."/>
        </authorList>
    </citation>
    <scope>NUCLEOTIDE SEQUENCE [LARGE SCALE GENOMIC DNA]</scope>
    <source>
        <strain evidence="4">LL-001</strain>
    </source>
</reference>
<dbReference type="GO" id="GO:0006355">
    <property type="term" value="P:regulation of DNA-templated transcription"/>
    <property type="evidence" value="ECO:0007669"/>
    <property type="project" value="InterPro"/>
</dbReference>
<gene>
    <name evidence="4" type="ORF">MBELCI_2477</name>
</gene>
<dbReference type="Pfam" id="PF00486">
    <property type="entry name" value="Trans_reg_C"/>
    <property type="match status" value="1"/>
</dbReference>
<organism evidence="4 5">
    <name type="scientific">Limimaricola cinnabarinus LL-001</name>
    <dbReference type="NCBI Taxonomy" id="1337093"/>
    <lineage>
        <taxon>Bacteria</taxon>
        <taxon>Pseudomonadati</taxon>
        <taxon>Pseudomonadota</taxon>
        <taxon>Alphaproteobacteria</taxon>
        <taxon>Rhodobacterales</taxon>
        <taxon>Paracoccaceae</taxon>
        <taxon>Limimaricola</taxon>
    </lineage>
</organism>
<accession>U2Z4U6</accession>
<feature type="DNA-binding region" description="OmpR/PhoB-type" evidence="2">
    <location>
        <begin position="4"/>
        <end position="101"/>
    </location>
</feature>
<evidence type="ECO:0000256" key="1">
    <source>
        <dbReference type="ARBA" id="ARBA00023125"/>
    </source>
</evidence>
<dbReference type="InterPro" id="IPR036388">
    <property type="entry name" value="WH-like_DNA-bd_sf"/>
</dbReference>
<dbReference type="EMBL" id="BATB01000037">
    <property type="protein sequence ID" value="GAD56425.1"/>
    <property type="molecule type" value="Genomic_DNA"/>
</dbReference>
<dbReference type="GO" id="GO:0003677">
    <property type="term" value="F:DNA binding"/>
    <property type="evidence" value="ECO:0007669"/>
    <property type="project" value="UniProtKB-UniRule"/>
</dbReference>
<dbReference type="SMART" id="SM00862">
    <property type="entry name" value="Trans_reg_C"/>
    <property type="match status" value="1"/>
</dbReference>
<dbReference type="PROSITE" id="PS51755">
    <property type="entry name" value="OMPR_PHOB"/>
    <property type="match status" value="1"/>
</dbReference>